<name>A0ABP7KSZ3_9ACTN</name>
<keyword evidence="3" id="KW-1185">Reference proteome</keyword>
<proteinExistence type="predicted"/>
<comment type="caution">
    <text evidence="2">The sequence shown here is derived from an EMBL/GenBank/DDBJ whole genome shotgun (WGS) entry which is preliminary data.</text>
</comment>
<gene>
    <name evidence="2" type="ORF">GCM10022207_60680</name>
</gene>
<organism evidence="2 3">
    <name type="scientific">Streptomyces lannensis</name>
    <dbReference type="NCBI Taxonomy" id="766498"/>
    <lineage>
        <taxon>Bacteria</taxon>
        <taxon>Bacillati</taxon>
        <taxon>Actinomycetota</taxon>
        <taxon>Actinomycetes</taxon>
        <taxon>Kitasatosporales</taxon>
        <taxon>Streptomycetaceae</taxon>
        <taxon>Streptomyces</taxon>
    </lineage>
</organism>
<sequence>MSEAGQGVDPTLGEAYTRYSGEMVGYTRNGLCGAGVPQSYIGAEDVVQNAFAKAYADWKGPAHDEPHATAHGASPRAAALRPATRPLGAAANSCPAHRSPGTSEDAPAFRPRRKRVAGSPPGRSGVHPTSA</sequence>
<evidence type="ECO:0008006" key="4">
    <source>
        <dbReference type="Google" id="ProtNLM"/>
    </source>
</evidence>
<dbReference type="EMBL" id="BAAAZA010000021">
    <property type="protein sequence ID" value="GAA3885220.1"/>
    <property type="molecule type" value="Genomic_DNA"/>
</dbReference>
<evidence type="ECO:0000313" key="2">
    <source>
        <dbReference type="EMBL" id="GAA3885220.1"/>
    </source>
</evidence>
<evidence type="ECO:0000313" key="3">
    <source>
        <dbReference type="Proteomes" id="UP001501563"/>
    </source>
</evidence>
<protein>
    <recommendedName>
        <fullName evidence="4">RNA polymerase sigma-70 region 2 domain-containing protein</fullName>
    </recommendedName>
</protein>
<accession>A0ABP7KSZ3</accession>
<feature type="region of interest" description="Disordered" evidence="1">
    <location>
        <begin position="59"/>
        <end position="131"/>
    </location>
</feature>
<reference evidence="3" key="1">
    <citation type="journal article" date="2019" name="Int. J. Syst. Evol. Microbiol.">
        <title>The Global Catalogue of Microorganisms (GCM) 10K type strain sequencing project: providing services to taxonomists for standard genome sequencing and annotation.</title>
        <authorList>
            <consortium name="The Broad Institute Genomics Platform"/>
            <consortium name="The Broad Institute Genome Sequencing Center for Infectious Disease"/>
            <person name="Wu L."/>
            <person name="Ma J."/>
        </authorList>
    </citation>
    <scope>NUCLEOTIDE SEQUENCE [LARGE SCALE GENOMIC DNA]</scope>
    <source>
        <strain evidence="3">JCM 16578</strain>
    </source>
</reference>
<feature type="compositionally biased region" description="Low complexity" evidence="1">
    <location>
        <begin position="72"/>
        <end position="91"/>
    </location>
</feature>
<dbReference type="Proteomes" id="UP001501563">
    <property type="component" value="Unassembled WGS sequence"/>
</dbReference>
<evidence type="ECO:0000256" key="1">
    <source>
        <dbReference type="SAM" id="MobiDB-lite"/>
    </source>
</evidence>